<name>A0A1Q3DZI1_LENED</name>
<feature type="region of interest" description="Disordered" evidence="1">
    <location>
        <begin position="41"/>
        <end position="73"/>
    </location>
</feature>
<proteinExistence type="predicted"/>
<feature type="domain" description="BTB" evidence="2">
    <location>
        <begin position="86"/>
        <end position="186"/>
    </location>
</feature>
<dbReference type="Pfam" id="PF00651">
    <property type="entry name" value="BTB"/>
    <property type="match status" value="1"/>
</dbReference>
<dbReference type="Proteomes" id="UP000188533">
    <property type="component" value="Unassembled WGS sequence"/>
</dbReference>
<dbReference type="InterPro" id="IPR000210">
    <property type="entry name" value="BTB/POZ_dom"/>
</dbReference>
<gene>
    <name evidence="3" type="ORF">LENED_001819</name>
</gene>
<protein>
    <recommendedName>
        <fullName evidence="2">BTB domain-containing protein</fullName>
    </recommendedName>
</protein>
<sequence>MNSDNPNALFESLFGGDNKPKSIDPLVFFELLYGKSPSKVGNTTGGNMGPHKSPASSTSSFAQLSPDLSPGQLPPLPNVTEVVKTRDVGFFYDCRIFSVDNLLFQVPIQLLAAESAYFRTRMDQNDGLKEENPIQLDTDVSPEDFRQLLRVVCPPKRFNAEPEVFSFGQWISVLKLAKKWDMSEVRAYAISAIGKLPDIDPVDKIVLARTYDIPTWLAPSFNEILQRSQSLTESDVDKLGIPTIVRLMELRDRVRPHIYSPNGAWILGSARMETSVDFTAVICTVFPESQVEGMSDPIDEVAAGSKAGSARALSPAELPTVDPMSQNRCPTPLGSSSKAKHRPEPESTLSQDPRPASPWGLHKAPSTLAPFYGVATTLALDPSLDASNPISMTAGTNIKNRKKSTK</sequence>
<dbReference type="Gene3D" id="3.30.710.10">
    <property type="entry name" value="Potassium Channel Kv1.1, Chain A"/>
    <property type="match status" value="1"/>
</dbReference>
<feature type="region of interest" description="Disordered" evidence="1">
    <location>
        <begin position="383"/>
        <end position="406"/>
    </location>
</feature>
<comment type="caution">
    <text evidence="3">The sequence shown here is derived from an EMBL/GenBank/DDBJ whole genome shotgun (WGS) entry which is preliminary data.</text>
</comment>
<dbReference type="EMBL" id="BDGU01000029">
    <property type="protein sequence ID" value="GAW00311.1"/>
    <property type="molecule type" value="Genomic_DNA"/>
</dbReference>
<dbReference type="AlphaFoldDB" id="A0A1Q3DZI1"/>
<feature type="region of interest" description="Disordered" evidence="1">
    <location>
        <begin position="303"/>
        <end position="363"/>
    </location>
</feature>
<reference evidence="3 4" key="2">
    <citation type="submission" date="2017-02" db="EMBL/GenBank/DDBJ databases">
        <title>A genome survey and senescence transcriptome analysis in Lentinula edodes.</title>
        <authorList>
            <person name="Sakamoto Y."/>
            <person name="Nakade K."/>
            <person name="Sato S."/>
            <person name="Yoshida Y."/>
            <person name="Miyazaki K."/>
            <person name="Natsume S."/>
            <person name="Konno N."/>
        </authorList>
    </citation>
    <scope>NUCLEOTIDE SEQUENCE [LARGE SCALE GENOMIC DNA]</scope>
    <source>
        <strain evidence="3 4">NBRC 111202</strain>
    </source>
</reference>
<evidence type="ECO:0000259" key="2">
    <source>
        <dbReference type="Pfam" id="PF00651"/>
    </source>
</evidence>
<organism evidence="3 4">
    <name type="scientific">Lentinula edodes</name>
    <name type="common">Shiitake mushroom</name>
    <name type="synonym">Lentinus edodes</name>
    <dbReference type="NCBI Taxonomy" id="5353"/>
    <lineage>
        <taxon>Eukaryota</taxon>
        <taxon>Fungi</taxon>
        <taxon>Dikarya</taxon>
        <taxon>Basidiomycota</taxon>
        <taxon>Agaricomycotina</taxon>
        <taxon>Agaricomycetes</taxon>
        <taxon>Agaricomycetidae</taxon>
        <taxon>Agaricales</taxon>
        <taxon>Marasmiineae</taxon>
        <taxon>Omphalotaceae</taxon>
        <taxon>Lentinula</taxon>
    </lineage>
</organism>
<dbReference type="SUPFAM" id="SSF54695">
    <property type="entry name" value="POZ domain"/>
    <property type="match status" value="1"/>
</dbReference>
<evidence type="ECO:0000256" key="1">
    <source>
        <dbReference type="SAM" id="MobiDB-lite"/>
    </source>
</evidence>
<accession>A0A1Q3DZI1</accession>
<evidence type="ECO:0000313" key="3">
    <source>
        <dbReference type="EMBL" id="GAW00311.1"/>
    </source>
</evidence>
<feature type="compositionally biased region" description="Polar residues" evidence="1">
    <location>
        <begin position="323"/>
        <end position="337"/>
    </location>
</feature>
<feature type="compositionally biased region" description="Polar residues" evidence="1">
    <location>
        <begin position="385"/>
        <end position="398"/>
    </location>
</feature>
<evidence type="ECO:0000313" key="4">
    <source>
        <dbReference type="Proteomes" id="UP000188533"/>
    </source>
</evidence>
<keyword evidence="4" id="KW-1185">Reference proteome</keyword>
<feature type="compositionally biased region" description="Polar residues" evidence="1">
    <location>
        <begin position="54"/>
        <end position="63"/>
    </location>
</feature>
<dbReference type="InterPro" id="IPR011333">
    <property type="entry name" value="SKP1/BTB/POZ_sf"/>
</dbReference>
<reference evidence="3 4" key="1">
    <citation type="submission" date="2016-08" db="EMBL/GenBank/DDBJ databases">
        <authorList>
            <consortium name="Lentinula edodes genome sequencing consortium"/>
            <person name="Sakamoto Y."/>
            <person name="Nakade K."/>
            <person name="Sato S."/>
            <person name="Yoshida Y."/>
            <person name="Miyazaki K."/>
            <person name="Natsume S."/>
            <person name="Konno N."/>
        </authorList>
    </citation>
    <scope>NUCLEOTIDE SEQUENCE [LARGE SCALE GENOMIC DNA]</scope>
    <source>
        <strain evidence="3 4">NBRC 111202</strain>
    </source>
</reference>